<feature type="domain" description="OmpA-like" evidence="9">
    <location>
        <begin position="233"/>
        <end position="354"/>
    </location>
</feature>
<comment type="similarity">
    <text evidence="2">Belongs to the MotB family.</text>
</comment>
<name>E1QDT6_DESB2</name>
<evidence type="ECO:0000256" key="4">
    <source>
        <dbReference type="ARBA" id="ARBA00022692"/>
    </source>
</evidence>
<evidence type="ECO:0000256" key="6">
    <source>
        <dbReference type="ARBA" id="ARBA00023136"/>
    </source>
</evidence>
<dbReference type="PROSITE" id="PS51123">
    <property type="entry name" value="OMPA_2"/>
    <property type="match status" value="1"/>
</dbReference>
<dbReference type="Gene3D" id="3.30.1330.60">
    <property type="entry name" value="OmpA-like domain"/>
    <property type="match status" value="1"/>
</dbReference>
<accession>E1QDT6</accession>
<dbReference type="InterPro" id="IPR025713">
    <property type="entry name" value="MotB-like_N_dom"/>
</dbReference>
<evidence type="ECO:0000256" key="2">
    <source>
        <dbReference type="ARBA" id="ARBA00008914"/>
    </source>
</evidence>
<dbReference type="eggNOG" id="COG1360">
    <property type="taxonomic scope" value="Bacteria"/>
</dbReference>
<feature type="region of interest" description="Disordered" evidence="8">
    <location>
        <begin position="145"/>
        <end position="171"/>
    </location>
</feature>
<evidence type="ECO:0000313" key="10">
    <source>
        <dbReference type="EMBL" id="ADK83722.1"/>
    </source>
</evidence>
<organism evidence="10 11">
    <name type="scientific">Desulfarculus baarsii (strain ATCC 33931 / DSM 2075 / LMG 7858 / VKM B-1802 / 2st14)</name>
    <dbReference type="NCBI Taxonomy" id="644282"/>
    <lineage>
        <taxon>Bacteria</taxon>
        <taxon>Pseudomonadati</taxon>
        <taxon>Thermodesulfobacteriota</taxon>
        <taxon>Desulfarculia</taxon>
        <taxon>Desulfarculales</taxon>
        <taxon>Desulfarculaceae</taxon>
        <taxon>Desulfarculus</taxon>
    </lineage>
</organism>
<reference evidence="10 11" key="1">
    <citation type="journal article" date="2010" name="Stand. Genomic Sci.">
        <title>Complete genome sequence of Desulfarculus baarsii type strain (2st14).</title>
        <authorList>
            <person name="Sun H."/>
            <person name="Spring S."/>
            <person name="Lapidus A."/>
            <person name="Davenport K."/>
            <person name="Del Rio T.G."/>
            <person name="Tice H."/>
            <person name="Nolan M."/>
            <person name="Copeland A."/>
            <person name="Cheng J.F."/>
            <person name="Lucas S."/>
            <person name="Tapia R."/>
            <person name="Goodwin L."/>
            <person name="Pitluck S."/>
            <person name="Ivanova N."/>
            <person name="Pagani I."/>
            <person name="Mavromatis K."/>
            <person name="Ovchinnikova G."/>
            <person name="Pati A."/>
            <person name="Chen A."/>
            <person name="Palaniappan K."/>
            <person name="Hauser L."/>
            <person name="Chang Y.J."/>
            <person name="Jeffries C.D."/>
            <person name="Detter J.C."/>
            <person name="Han C."/>
            <person name="Rohde M."/>
            <person name="Brambilla E."/>
            <person name="Goker M."/>
            <person name="Woyke T."/>
            <person name="Bristow J."/>
            <person name="Eisen J.A."/>
            <person name="Markowitz V."/>
            <person name="Hugenholtz P."/>
            <person name="Kyrpides N.C."/>
            <person name="Klenk H.P."/>
            <person name="Land M."/>
        </authorList>
    </citation>
    <scope>NUCLEOTIDE SEQUENCE [LARGE SCALE GENOMIC DNA]</scope>
    <source>
        <strain evidence="11">ATCC 33931 / DSM 2075 / LMG 7858 / VKM B-1802 / 2st14</strain>
    </source>
</reference>
<dbReference type="OrthoDB" id="9783110at2"/>
<dbReference type="Pfam" id="PF00691">
    <property type="entry name" value="OmpA"/>
    <property type="match status" value="1"/>
</dbReference>
<dbReference type="InterPro" id="IPR006665">
    <property type="entry name" value="OmpA-like"/>
</dbReference>
<dbReference type="GO" id="GO:0005886">
    <property type="term" value="C:plasma membrane"/>
    <property type="evidence" value="ECO:0007669"/>
    <property type="project" value="UniProtKB-SubCell"/>
</dbReference>
<dbReference type="EMBL" id="CP002085">
    <property type="protein sequence ID" value="ADK83722.1"/>
    <property type="molecule type" value="Genomic_DNA"/>
</dbReference>
<dbReference type="RefSeq" id="WP_013257178.1">
    <property type="nucleotide sequence ID" value="NC_014365.1"/>
</dbReference>
<evidence type="ECO:0000256" key="5">
    <source>
        <dbReference type="ARBA" id="ARBA00022989"/>
    </source>
</evidence>
<dbReference type="Proteomes" id="UP000009047">
    <property type="component" value="Chromosome"/>
</dbReference>
<protein>
    <submittedName>
        <fullName evidence="10">OmpA/MotB domain protein</fullName>
    </submittedName>
</protein>
<feature type="compositionally biased region" description="Low complexity" evidence="8">
    <location>
        <begin position="145"/>
        <end position="158"/>
    </location>
</feature>
<dbReference type="HOGENOM" id="CLU_016890_0_0_7"/>
<keyword evidence="5" id="KW-1133">Transmembrane helix</keyword>
<keyword evidence="3" id="KW-1003">Cell membrane</keyword>
<proteinExistence type="inferred from homology"/>
<dbReference type="STRING" id="644282.Deba_0346"/>
<dbReference type="PANTHER" id="PTHR30329:SF20">
    <property type="entry name" value="EXPORTED PROTEIN"/>
    <property type="match status" value="1"/>
</dbReference>
<dbReference type="InterPro" id="IPR050330">
    <property type="entry name" value="Bact_OuterMem_StrucFunc"/>
</dbReference>
<dbReference type="InterPro" id="IPR036737">
    <property type="entry name" value="OmpA-like_sf"/>
</dbReference>
<dbReference type="PANTHER" id="PTHR30329">
    <property type="entry name" value="STATOR ELEMENT OF FLAGELLAR MOTOR COMPLEX"/>
    <property type="match status" value="1"/>
</dbReference>
<keyword evidence="6 7" id="KW-0472">Membrane</keyword>
<comment type="subcellular location">
    <subcellularLocation>
        <location evidence="1">Cell membrane</location>
        <topology evidence="1">Single-pass membrane protein</topology>
    </subcellularLocation>
</comment>
<dbReference type="CDD" id="cd07185">
    <property type="entry name" value="OmpA_C-like"/>
    <property type="match status" value="1"/>
</dbReference>
<dbReference type="SUPFAM" id="SSF103088">
    <property type="entry name" value="OmpA-like"/>
    <property type="match status" value="1"/>
</dbReference>
<evidence type="ECO:0000256" key="8">
    <source>
        <dbReference type="SAM" id="MobiDB-lite"/>
    </source>
</evidence>
<gene>
    <name evidence="10" type="ordered locus">Deba_0346</name>
</gene>
<evidence type="ECO:0000256" key="7">
    <source>
        <dbReference type="PROSITE-ProRule" id="PRU00473"/>
    </source>
</evidence>
<sequence length="354" mass="36893">MSADGIALDLMPLAGPPRPEPEAAPATEPQATDAEPRANANAADSDTIVRRRLRPLARFAQGEESPSFYLSLSDLMCLLLVFFVLIYSLSGHEKPTDQPGPAQQAAVEIAEPAEPAQIASAPAAPGLPNAQAAPDDLSRAALALASAGQSDPALADQPAPQPTPEPQPVDRGVTLDRALLTMVSASTATPADAVATEENSLDSLLDQLRAAAGEGMPGAAGQPAEGLQITSAEGRLVIRLPENITFDLGQALLKPVMAETLGRLAPVVLRNPQCQVIVTGHTDDLPISTAQFASNWELSAARAAAVARALTAHGVPAGRLHIRGMADQSPLLPNDSPENRQQNRRVEIELRAIG</sequence>
<keyword evidence="4" id="KW-0812">Transmembrane</keyword>
<evidence type="ECO:0000259" key="9">
    <source>
        <dbReference type="PROSITE" id="PS51123"/>
    </source>
</evidence>
<keyword evidence="11" id="KW-1185">Reference proteome</keyword>
<dbReference type="AlphaFoldDB" id="E1QDT6"/>
<evidence type="ECO:0000313" key="11">
    <source>
        <dbReference type="Proteomes" id="UP000009047"/>
    </source>
</evidence>
<feature type="region of interest" description="Disordered" evidence="8">
    <location>
        <begin position="1"/>
        <end position="45"/>
    </location>
</feature>
<dbReference type="Pfam" id="PF13677">
    <property type="entry name" value="MotB_plug"/>
    <property type="match status" value="1"/>
</dbReference>
<evidence type="ECO:0000256" key="3">
    <source>
        <dbReference type="ARBA" id="ARBA00022475"/>
    </source>
</evidence>
<feature type="compositionally biased region" description="Low complexity" evidence="8">
    <location>
        <begin position="23"/>
        <end position="33"/>
    </location>
</feature>
<dbReference type="KEGG" id="dbr:Deba_0346"/>
<evidence type="ECO:0000256" key="1">
    <source>
        <dbReference type="ARBA" id="ARBA00004162"/>
    </source>
</evidence>